<sequence>MNHKQAVNRLFLLATAPFLGMAVWMLATDSAQLMPPIAAMSSAELPQVNLSEDAAGLDGKLEKATQDSSAIQSTIMKHYDLYNESSAQVSVMLKTASEQKNKPAQIFERRITNMLGAPIRSASSGNIELKLYTFSASSYKGYALKAELKSDKAMKMALAGDKIGKSETTLAAVNRLGGIAGVNAGGFADESGTGKRYPTGNTIQNGKYVYGFFPSDGLSFVGLNDQRQLIGGMFNKQEELDKLKPQFGASFTPILLKDGKKQTIPVKWMTSPYRAARTVVGNFKNDQLLFIVTDGGDDRGSAGASLPELQDKLQQMGIRDAYNLDGGGSSTLVWGNELINRPSDNGRMRSMPTHFVFFK</sequence>
<evidence type="ECO:0000313" key="1">
    <source>
        <dbReference type="EMBL" id="MFM9327567.1"/>
    </source>
</evidence>
<reference evidence="1" key="1">
    <citation type="submission" date="2024-12" db="EMBL/GenBank/DDBJ databases">
        <authorList>
            <person name="Wu N."/>
        </authorList>
    </citation>
    <scope>NUCLEOTIDE SEQUENCE</scope>
    <source>
        <strain evidence="1">P15</strain>
    </source>
</reference>
<name>A0ACC7NZT1_9BACL</name>
<organism evidence="1 2">
    <name type="scientific">Paenibacillus mesotrionivorans</name>
    <dbReference type="NCBI Taxonomy" id="3160968"/>
    <lineage>
        <taxon>Bacteria</taxon>
        <taxon>Bacillati</taxon>
        <taxon>Bacillota</taxon>
        <taxon>Bacilli</taxon>
        <taxon>Bacillales</taxon>
        <taxon>Paenibacillaceae</taxon>
        <taxon>Paenibacillus</taxon>
    </lineage>
</organism>
<keyword evidence="2" id="KW-1185">Reference proteome</keyword>
<protein>
    <submittedName>
        <fullName evidence="1">Phosphodiester glycosidase family protein</fullName>
    </submittedName>
</protein>
<dbReference type="EMBL" id="JBJURJ010000003">
    <property type="protein sequence ID" value="MFM9327567.1"/>
    <property type="molecule type" value="Genomic_DNA"/>
</dbReference>
<keyword evidence="1" id="KW-0326">Glycosidase</keyword>
<gene>
    <name evidence="1" type="ORF">ACI1P1_04550</name>
</gene>
<accession>A0ACC7NZT1</accession>
<comment type="caution">
    <text evidence="1">The sequence shown here is derived from an EMBL/GenBank/DDBJ whole genome shotgun (WGS) entry which is preliminary data.</text>
</comment>
<evidence type="ECO:0000313" key="2">
    <source>
        <dbReference type="Proteomes" id="UP001631969"/>
    </source>
</evidence>
<keyword evidence="1" id="KW-0378">Hydrolase</keyword>
<dbReference type="Proteomes" id="UP001631969">
    <property type="component" value="Unassembled WGS sequence"/>
</dbReference>
<proteinExistence type="predicted"/>